<protein>
    <submittedName>
        <fullName evidence="4">D-inositol-3-phosphate glycosyltransferase</fullName>
        <ecNumber evidence="4">2.4.1.250</ecNumber>
    </submittedName>
</protein>
<gene>
    <name evidence="4" type="primary">mshA_3</name>
    <name evidence="4" type="ORF">Mal33_14740</name>
</gene>
<organism evidence="4 5">
    <name type="scientific">Rosistilla oblonga</name>
    <dbReference type="NCBI Taxonomy" id="2527990"/>
    <lineage>
        <taxon>Bacteria</taxon>
        <taxon>Pseudomonadati</taxon>
        <taxon>Planctomycetota</taxon>
        <taxon>Planctomycetia</taxon>
        <taxon>Pirellulales</taxon>
        <taxon>Pirellulaceae</taxon>
        <taxon>Rosistilla</taxon>
    </lineage>
</organism>
<keyword evidence="1 4" id="KW-0328">Glycosyltransferase</keyword>
<reference evidence="4 5" key="1">
    <citation type="submission" date="2019-02" db="EMBL/GenBank/DDBJ databases">
        <title>Deep-cultivation of Planctomycetes and their phenomic and genomic characterization uncovers novel biology.</title>
        <authorList>
            <person name="Wiegand S."/>
            <person name="Jogler M."/>
            <person name="Boedeker C."/>
            <person name="Pinto D."/>
            <person name="Vollmers J."/>
            <person name="Rivas-Marin E."/>
            <person name="Kohn T."/>
            <person name="Peeters S.H."/>
            <person name="Heuer A."/>
            <person name="Rast P."/>
            <person name="Oberbeckmann S."/>
            <person name="Bunk B."/>
            <person name="Jeske O."/>
            <person name="Meyerdierks A."/>
            <person name="Storesund J.E."/>
            <person name="Kallscheuer N."/>
            <person name="Luecker S."/>
            <person name="Lage O.M."/>
            <person name="Pohl T."/>
            <person name="Merkel B.J."/>
            <person name="Hornburger P."/>
            <person name="Mueller R.-W."/>
            <person name="Bruemmer F."/>
            <person name="Labrenz M."/>
            <person name="Spormann A.M."/>
            <person name="Op den Camp H."/>
            <person name="Overmann J."/>
            <person name="Amann R."/>
            <person name="Jetten M.S.M."/>
            <person name="Mascher T."/>
            <person name="Medema M.H."/>
            <person name="Devos D.P."/>
            <person name="Kaster A.-K."/>
            <person name="Ovreas L."/>
            <person name="Rohde M."/>
            <person name="Galperin M.Y."/>
            <person name="Jogler C."/>
        </authorList>
    </citation>
    <scope>NUCLEOTIDE SEQUENCE [LARGE SCALE GENOMIC DNA]</scope>
    <source>
        <strain evidence="4 5">Mal33</strain>
    </source>
</reference>
<evidence type="ECO:0000313" key="4">
    <source>
        <dbReference type="EMBL" id="QDV55498.1"/>
    </source>
</evidence>
<dbReference type="Proteomes" id="UP000316770">
    <property type="component" value="Chromosome"/>
</dbReference>
<dbReference type="EMBL" id="CP036318">
    <property type="protein sequence ID" value="QDV55498.1"/>
    <property type="molecule type" value="Genomic_DNA"/>
</dbReference>
<dbReference type="Gene3D" id="3.40.50.2000">
    <property type="entry name" value="Glycogen Phosphorylase B"/>
    <property type="match status" value="1"/>
</dbReference>
<feature type="domain" description="Glycosyl transferase family 1" evidence="3">
    <location>
        <begin position="203"/>
        <end position="360"/>
    </location>
</feature>
<dbReference type="SUPFAM" id="SSF53756">
    <property type="entry name" value="UDP-Glycosyltransferase/glycogen phosphorylase"/>
    <property type="match status" value="1"/>
</dbReference>
<dbReference type="RefSeq" id="WP_145283337.1">
    <property type="nucleotide sequence ID" value="NZ_CP036318.1"/>
</dbReference>
<keyword evidence="2 4" id="KW-0808">Transferase</keyword>
<dbReference type="GO" id="GO:0102710">
    <property type="term" value="F:D-inositol-3-phosphate glycosyltransferase activity"/>
    <property type="evidence" value="ECO:0007669"/>
    <property type="project" value="UniProtKB-EC"/>
</dbReference>
<evidence type="ECO:0000313" key="5">
    <source>
        <dbReference type="Proteomes" id="UP000316770"/>
    </source>
</evidence>
<dbReference type="AlphaFoldDB" id="A0A518IQX9"/>
<sequence>MRVLIFEPQHAGHNLAYVSRLCEGVQTLGCEVHLATSRQAAASEQFEQHLGARRNLRVLPLDGFHQRAGSGVIRVNGPKGVRSLHRGFWNALQEVKPDHVFVPFGNPISNWYGLPNRVSRYLKANQIETELVLLFGRYAYPLDGLRSRCKQRYALSMLQRGPWTKIHHILPHAVRVISSFSRQLQAKTNYLPDPVDPLPSIDRQQARQLIGVPADGRYITMMGLIEERKGVHQLLAAFRTALPNLQPNDRVLLAGKASEDVRLALSENYADLVASQRIIALDRHLDGQAFGASCCASNLICTPYPRHQYSASIVIQAAAAGLPVLGNAVGWIDETIRTYQLGTTCDTNDPACFAKQLSIAVNTSDDFTPAADIDQFVQRHSVDNFKTLLTARLRERLGVEAGNDSLLERRAAS</sequence>
<evidence type="ECO:0000256" key="2">
    <source>
        <dbReference type="ARBA" id="ARBA00022679"/>
    </source>
</evidence>
<dbReference type="PANTHER" id="PTHR12526:SF510">
    <property type="entry name" value="D-INOSITOL 3-PHOSPHATE GLYCOSYLTRANSFERASE"/>
    <property type="match status" value="1"/>
</dbReference>
<name>A0A518IQX9_9BACT</name>
<keyword evidence="5" id="KW-1185">Reference proteome</keyword>
<dbReference type="InterPro" id="IPR001296">
    <property type="entry name" value="Glyco_trans_1"/>
</dbReference>
<dbReference type="PANTHER" id="PTHR12526">
    <property type="entry name" value="GLYCOSYLTRANSFERASE"/>
    <property type="match status" value="1"/>
</dbReference>
<proteinExistence type="predicted"/>
<evidence type="ECO:0000259" key="3">
    <source>
        <dbReference type="Pfam" id="PF00534"/>
    </source>
</evidence>
<accession>A0A518IQX9</accession>
<evidence type="ECO:0000256" key="1">
    <source>
        <dbReference type="ARBA" id="ARBA00022676"/>
    </source>
</evidence>
<dbReference type="Pfam" id="PF00534">
    <property type="entry name" value="Glycos_transf_1"/>
    <property type="match status" value="1"/>
</dbReference>
<dbReference type="EC" id="2.4.1.250" evidence="4"/>